<dbReference type="OrthoDB" id="514223at2"/>
<reference evidence="2" key="2">
    <citation type="submission" date="2016-01" db="EMBL/GenBank/DDBJ databases">
        <title>Diatom-associated endosymboitic cyanobacterium lacks core nitrogen metabolism enzymes.</title>
        <authorList>
            <person name="Hilton J.A."/>
            <person name="Foster R.A."/>
            <person name="Tripp H.J."/>
            <person name="Carter B.J."/>
            <person name="Zehr J.P."/>
            <person name="Villareal T.A."/>
        </authorList>
    </citation>
    <scope>NUCLEOTIDE SEQUENCE [LARGE SCALE GENOMIC DNA]</scope>
    <source>
        <strain evidence="2">HH01</strain>
    </source>
</reference>
<dbReference type="EMBL" id="CAIY01000044">
    <property type="protein sequence ID" value="CCH67489.1"/>
    <property type="molecule type" value="Genomic_DNA"/>
</dbReference>
<reference evidence="1 2" key="1">
    <citation type="submission" date="2012-05" db="EMBL/GenBank/DDBJ databases">
        <authorList>
            <person name="Hilton J."/>
        </authorList>
    </citation>
    <scope>NUCLEOTIDE SEQUENCE [LARGE SCALE GENOMIC DNA]</scope>
    <source>
        <strain evidence="1 2">HH01</strain>
    </source>
</reference>
<organism evidence="1 2">
    <name type="scientific">Richelia intracellularis HH01</name>
    <dbReference type="NCBI Taxonomy" id="1165094"/>
    <lineage>
        <taxon>Bacteria</taxon>
        <taxon>Bacillati</taxon>
        <taxon>Cyanobacteriota</taxon>
        <taxon>Cyanophyceae</taxon>
        <taxon>Nostocales</taxon>
        <taxon>Nostocaceae</taxon>
        <taxon>Richelia</taxon>
    </lineage>
</organism>
<dbReference type="STRING" id="1165094.RINTHH_13340"/>
<name>M1WSJ1_9NOST</name>
<proteinExistence type="predicted"/>
<dbReference type="RefSeq" id="WP_008234157.1">
    <property type="nucleotide sequence ID" value="NZ_CAIY01000044.1"/>
</dbReference>
<accession>M1WSJ1</accession>
<protein>
    <recommendedName>
        <fullName evidence="3">DUF3146 family protein</fullName>
    </recommendedName>
</protein>
<sequence>MSGRKLPETTAHVRIFRQSWQYTLLEGEVSAGDFTWRFQWHFGQGKLSVEPSQGRALIKEHLGRFLEQKDYQLELGGDYSFIIRSQI</sequence>
<keyword evidence="2" id="KW-1185">Reference proteome</keyword>
<dbReference type="AlphaFoldDB" id="M1WSJ1"/>
<evidence type="ECO:0000313" key="1">
    <source>
        <dbReference type="EMBL" id="CCH67489.1"/>
    </source>
</evidence>
<gene>
    <name evidence="1" type="ORF">RINTHH_13340</name>
</gene>
<dbReference type="Proteomes" id="UP000053051">
    <property type="component" value="Unassembled WGS sequence"/>
</dbReference>
<comment type="caution">
    <text evidence="1">The sequence shown here is derived from an EMBL/GenBank/DDBJ whole genome shotgun (WGS) entry which is preliminary data.</text>
</comment>
<evidence type="ECO:0008006" key="3">
    <source>
        <dbReference type="Google" id="ProtNLM"/>
    </source>
</evidence>
<dbReference type="InterPro" id="IPR021492">
    <property type="entry name" value="DUF3146"/>
</dbReference>
<dbReference type="Pfam" id="PF11344">
    <property type="entry name" value="DUF3146"/>
    <property type="match status" value="1"/>
</dbReference>
<evidence type="ECO:0000313" key="2">
    <source>
        <dbReference type="Proteomes" id="UP000053051"/>
    </source>
</evidence>